<dbReference type="AlphaFoldDB" id="A0A2V2N8A1"/>
<reference evidence="2 3" key="1">
    <citation type="submission" date="2018-05" db="EMBL/GenBank/DDBJ databases">
        <title>Draft genome of Methanospirillum stamsii Pt1.</title>
        <authorList>
            <person name="Dueholm M.S."/>
            <person name="Nielsen P.H."/>
            <person name="Bakmann L.F."/>
            <person name="Otzen D.E."/>
        </authorList>
    </citation>
    <scope>NUCLEOTIDE SEQUENCE [LARGE SCALE GENOMIC DNA]</scope>
    <source>
        <strain evidence="2 3">Pt1</strain>
    </source>
</reference>
<accession>A0A2V2N8A1</accession>
<dbReference type="SUPFAM" id="SSF88723">
    <property type="entry name" value="PIN domain-like"/>
    <property type="match status" value="1"/>
</dbReference>
<comment type="caution">
    <text evidence="2">The sequence shown here is derived from an EMBL/GenBank/DDBJ whole genome shotgun (WGS) entry which is preliminary data.</text>
</comment>
<sequence>MGLLANRIDNNEIKEKGHLFRRRVNMRVYLDVCCYCRPFDNKTHERVSLEADVVLAILDLCKNGKHTLIGSVVIDEEISYILENERKTAVSNYIALIKEYIPIDSDIITQANVFEQLGMHLFDALHCACARIANATFLTTDDHIINVMHKNPQSGLNVFNPVNWFMEVNYEDY</sequence>
<evidence type="ECO:0000259" key="1">
    <source>
        <dbReference type="Pfam" id="PF01850"/>
    </source>
</evidence>
<dbReference type="GeneID" id="97611231"/>
<gene>
    <name evidence="2" type="ORF">DLD82_06635</name>
</gene>
<dbReference type="Gene3D" id="3.40.50.1010">
    <property type="entry name" value="5'-nuclease"/>
    <property type="match status" value="1"/>
</dbReference>
<keyword evidence="3" id="KW-1185">Reference proteome</keyword>
<dbReference type="Pfam" id="PF01850">
    <property type="entry name" value="PIN"/>
    <property type="match status" value="1"/>
</dbReference>
<name>A0A2V2N8A1_9EURY</name>
<dbReference type="InterPro" id="IPR002716">
    <property type="entry name" value="PIN_dom"/>
</dbReference>
<dbReference type="Proteomes" id="UP000245934">
    <property type="component" value="Unassembled WGS sequence"/>
</dbReference>
<dbReference type="RefSeq" id="WP_146199715.1">
    <property type="nucleotide sequence ID" value="NZ_CP176366.1"/>
</dbReference>
<protein>
    <recommendedName>
        <fullName evidence="1">PIN domain-containing protein</fullName>
    </recommendedName>
</protein>
<proteinExistence type="predicted"/>
<evidence type="ECO:0000313" key="3">
    <source>
        <dbReference type="Proteomes" id="UP000245934"/>
    </source>
</evidence>
<evidence type="ECO:0000313" key="2">
    <source>
        <dbReference type="EMBL" id="PWR74900.1"/>
    </source>
</evidence>
<feature type="domain" description="PIN" evidence="1">
    <location>
        <begin position="66"/>
        <end position="147"/>
    </location>
</feature>
<dbReference type="InterPro" id="IPR029060">
    <property type="entry name" value="PIN-like_dom_sf"/>
</dbReference>
<organism evidence="2 3">
    <name type="scientific">Methanospirillum stamsii</name>
    <dbReference type="NCBI Taxonomy" id="1277351"/>
    <lineage>
        <taxon>Archaea</taxon>
        <taxon>Methanobacteriati</taxon>
        <taxon>Methanobacteriota</taxon>
        <taxon>Stenosarchaea group</taxon>
        <taxon>Methanomicrobia</taxon>
        <taxon>Methanomicrobiales</taxon>
        <taxon>Methanospirillaceae</taxon>
        <taxon>Methanospirillum</taxon>
    </lineage>
</organism>
<dbReference type="EMBL" id="QGMZ01000014">
    <property type="protein sequence ID" value="PWR74900.1"/>
    <property type="molecule type" value="Genomic_DNA"/>
</dbReference>
<dbReference type="OrthoDB" id="115459at2157"/>